<organism evidence="1 2">
    <name type="scientific">Cymbomonas tetramitiformis</name>
    <dbReference type="NCBI Taxonomy" id="36881"/>
    <lineage>
        <taxon>Eukaryota</taxon>
        <taxon>Viridiplantae</taxon>
        <taxon>Chlorophyta</taxon>
        <taxon>Pyramimonadophyceae</taxon>
        <taxon>Pyramimonadales</taxon>
        <taxon>Pyramimonadaceae</taxon>
        <taxon>Cymbomonas</taxon>
    </lineage>
</organism>
<accession>A0AAE0FQT1</accession>
<dbReference type="Proteomes" id="UP001190700">
    <property type="component" value="Unassembled WGS sequence"/>
</dbReference>
<keyword evidence="2" id="KW-1185">Reference proteome</keyword>
<reference evidence="1 2" key="1">
    <citation type="journal article" date="2015" name="Genome Biol. Evol.">
        <title>Comparative Genomics of a Bacterivorous Green Alga Reveals Evolutionary Causalities and Consequences of Phago-Mixotrophic Mode of Nutrition.</title>
        <authorList>
            <person name="Burns J.A."/>
            <person name="Paasch A."/>
            <person name="Narechania A."/>
            <person name="Kim E."/>
        </authorList>
    </citation>
    <scope>NUCLEOTIDE SEQUENCE [LARGE SCALE GENOMIC DNA]</scope>
    <source>
        <strain evidence="1 2">PLY_AMNH</strain>
    </source>
</reference>
<evidence type="ECO:0000313" key="1">
    <source>
        <dbReference type="EMBL" id="KAK3263998.1"/>
    </source>
</evidence>
<evidence type="ECO:0000313" key="2">
    <source>
        <dbReference type="Proteomes" id="UP001190700"/>
    </source>
</evidence>
<dbReference type="AlphaFoldDB" id="A0AAE0FQT1"/>
<proteinExistence type="predicted"/>
<comment type="caution">
    <text evidence="1">The sequence shown here is derived from an EMBL/GenBank/DDBJ whole genome shotgun (WGS) entry which is preliminary data.</text>
</comment>
<gene>
    <name evidence="1" type="ORF">CYMTET_27234</name>
</gene>
<name>A0AAE0FQT1_9CHLO</name>
<protein>
    <submittedName>
        <fullName evidence="1">Uncharacterized protein</fullName>
    </submittedName>
</protein>
<sequence length="161" mass="18074">MLPVFHDVLQDGIKKFLASSDPATNKPRFFALAADKVTELRRTGQLVGKWSLPDILLADPPVVEGHDKVGITDNIHTNVLQNQYKFASEELKQQLTGGGFDGQYSKLGVLAGVTDLLEHVKDLSLMQQTVNTLPWEVARKEDALIELFDRDMPNYKHNDKF</sequence>
<dbReference type="EMBL" id="LGRX02014872">
    <property type="protein sequence ID" value="KAK3263998.1"/>
    <property type="molecule type" value="Genomic_DNA"/>
</dbReference>